<dbReference type="Proteomes" id="UP000828941">
    <property type="component" value="Chromosome 2"/>
</dbReference>
<keyword evidence="2" id="KW-1185">Reference proteome</keyword>
<proteinExistence type="predicted"/>
<gene>
    <name evidence="1" type="ORF">L6164_003783</name>
</gene>
<evidence type="ECO:0000313" key="1">
    <source>
        <dbReference type="EMBL" id="KAI4354964.1"/>
    </source>
</evidence>
<dbReference type="EMBL" id="CM039427">
    <property type="protein sequence ID" value="KAI4354964.1"/>
    <property type="molecule type" value="Genomic_DNA"/>
</dbReference>
<reference evidence="1 2" key="1">
    <citation type="journal article" date="2022" name="DNA Res.">
        <title>Chromosomal-level genome assembly of the orchid tree Bauhinia variegata (Leguminosae; Cercidoideae) supports the allotetraploid origin hypothesis of Bauhinia.</title>
        <authorList>
            <person name="Zhong Y."/>
            <person name="Chen Y."/>
            <person name="Zheng D."/>
            <person name="Pang J."/>
            <person name="Liu Y."/>
            <person name="Luo S."/>
            <person name="Meng S."/>
            <person name="Qian L."/>
            <person name="Wei D."/>
            <person name="Dai S."/>
            <person name="Zhou R."/>
        </authorList>
    </citation>
    <scope>NUCLEOTIDE SEQUENCE [LARGE SCALE GENOMIC DNA]</scope>
    <source>
        <strain evidence="1">BV-YZ2020</strain>
    </source>
</reference>
<protein>
    <submittedName>
        <fullName evidence="1">Uncharacterized protein</fullName>
    </submittedName>
</protein>
<organism evidence="1 2">
    <name type="scientific">Bauhinia variegata</name>
    <name type="common">Purple orchid tree</name>
    <name type="synonym">Phanera variegata</name>
    <dbReference type="NCBI Taxonomy" id="167791"/>
    <lineage>
        <taxon>Eukaryota</taxon>
        <taxon>Viridiplantae</taxon>
        <taxon>Streptophyta</taxon>
        <taxon>Embryophyta</taxon>
        <taxon>Tracheophyta</taxon>
        <taxon>Spermatophyta</taxon>
        <taxon>Magnoliopsida</taxon>
        <taxon>eudicotyledons</taxon>
        <taxon>Gunneridae</taxon>
        <taxon>Pentapetalae</taxon>
        <taxon>rosids</taxon>
        <taxon>fabids</taxon>
        <taxon>Fabales</taxon>
        <taxon>Fabaceae</taxon>
        <taxon>Cercidoideae</taxon>
        <taxon>Cercideae</taxon>
        <taxon>Bauhiniinae</taxon>
        <taxon>Bauhinia</taxon>
    </lineage>
</organism>
<sequence length="259" mass="29036">MLNFMTNETKECLEASSILINTFYDLEGAAIDALKAKNPNIYNVGPLQLLGRHFISEETRLSGSSLWKTDPECIQWLNKWGPNSVICGSDGCSTIMTDEHLREFAWGLADSKVPFLWVVRPDVTRTGEQYGDAHGNLPQEFLDEIKDRGYITSWSPQNQVLAHPAVGVFLSHCGWNSTIESVSEGKPMICWPFLLNNKPIAGMQTQLALVREAILGEKGKQMRQNGLQWKEKAIKATEVGGASYNDFKRFLKEALHFDA</sequence>
<evidence type="ECO:0000313" key="2">
    <source>
        <dbReference type="Proteomes" id="UP000828941"/>
    </source>
</evidence>
<accession>A0ACB9Q4E2</accession>
<name>A0ACB9Q4E2_BAUVA</name>
<comment type="caution">
    <text evidence="1">The sequence shown here is derived from an EMBL/GenBank/DDBJ whole genome shotgun (WGS) entry which is preliminary data.</text>
</comment>